<feature type="compositionally biased region" description="Basic residues" evidence="1">
    <location>
        <begin position="127"/>
        <end position="139"/>
    </location>
</feature>
<dbReference type="EMBL" id="JAGTJR010000104">
    <property type="protein sequence ID" value="KAH7010725.1"/>
    <property type="molecule type" value="Genomic_DNA"/>
</dbReference>
<gene>
    <name evidence="2" type="ORF">B0J12DRAFT_59681</name>
</gene>
<feature type="region of interest" description="Disordered" evidence="1">
    <location>
        <begin position="47"/>
        <end position="76"/>
    </location>
</feature>
<evidence type="ECO:0000313" key="3">
    <source>
        <dbReference type="Proteomes" id="UP000774617"/>
    </source>
</evidence>
<comment type="caution">
    <text evidence="2">The sequence shown here is derived from an EMBL/GenBank/DDBJ whole genome shotgun (WGS) entry which is preliminary data.</text>
</comment>
<evidence type="ECO:0000313" key="2">
    <source>
        <dbReference type="EMBL" id="KAH7010725.1"/>
    </source>
</evidence>
<sequence>MILHAPTLAAENLLRPSFILCAIAAAPDLARKPSCCCMPSGCWGPVSTNSSSTPSPSPTPTPARLPRKGKKSAPAPVPASFMHALLLLHSRPTNQPSNPSQAIVTSSFLAALSSSSSSSSSSSKQPNARHRKKEKKKKQYNFATAQTAKKPREDLRLAMTHCLSPLPSQPATRRGCASDASQGHDWRRRFGHVCVAWHVRMSVVVFRE</sequence>
<dbReference type="Proteomes" id="UP000774617">
    <property type="component" value="Unassembled WGS sequence"/>
</dbReference>
<accession>A0ABQ8FQ35</accession>
<evidence type="ECO:0000256" key="1">
    <source>
        <dbReference type="SAM" id="MobiDB-lite"/>
    </source>
</evidence>
<organism evidence="2 3">
    <name type="scientific">Macrophomina phaseolina</name>
    <dbReference type="NCBI Taxonomy" id="35725"/>
    <lineage>
        <taxon>Eukaryota</taxon>
        <taxon>Fungi</taxon>
        <taxon>Dikarya</taxon>
        <taxon>Ascomycota</taxon>
        <taxon>Pezizomycotina</taxon>
        <taxon>Dothideomycetes</taxon>
        <taxon>Dothideomycetes incertae sedis</taxon>
        <taxon>Botryosphaeriales</taxon>
        <taxon>Botryosphaeriaceae</taxon>
        <taxon>Macrophomina</taxon>
    </lineage>
</organism>
<keyword evidence="3" id="KW-1185">Reference proteome</keyword>
<name>A0ABQ8FQ35_9PEZI</name>
<protein>
    <submittedName>
        <fullName evidence="2">Uncharacterized protein</fullName>
    </submittedName>
</protein>
<reference evidence="2 3" key="1">
    <citation type="journal article" date="2021" name="Nat. Commun.">
        <title>Genetic determinants of endophytism in the Arabidopsis root mycobiome.</title>
        <authorList>
            <person name="Mesny F."/>
            <person name="Miyauchi S."/>
            <person name="Thiergart T."/>
            <person name="Pickel B."/>
            <person name="Atanasova L."/>
            <person name="Karlsson M."/>
            <person name="Huettel B."/>
            <person name="Barry K.W."/>
            <person name="Haridas S."/>
            <person name="Chen C."/>
            <person name="Bauer D."/>
            <person name="Andreopoulos W."/>
            <person name="Pangilinan J."/>
            <person name="LaButti K."/>
            <person name="Riley R."/>
            <person name="Lipzen A."/>
            <person name="Clum A."/>
            <person name="Drula E."/>
            <person name="Henrissat B."/>
            <person name="Kohler A."/>
            <person name="Grigoriev I.V."/>
            <person name="Martin F.M."/>
            <person name="Hacquard S."/>
        </authorList>
    </citation>
    <scope>NUCLEOTIDE SEQUENCE [LARGE SCALE GENOMIC DNA]</scope>
    <source>
        <strain evidence="2 3">MPI-SDFR-AT-0080</strain>
    </source>
</reference>
<feature type="region of interest" description="Disordered" evidence="1">
    <location>
        <begin position="115"/>
        <end position="140"/>
    </location>
</feature>
<proteinExistence type="predicted"/>